<evidence type="ECO:0000313" key="19">
    <source>
        <dbReference type="EMBL" id="OBX48844.1"/>
    </source>
</evidence>
<dbReference type="SMART" id="SM00387">
    <property type="entry name" value="HATPase_c"/>
    <property type="match status" value="1"/>
</dbReference>
<dbReference type="Gene3D" id="3.30.565.10">
    <property type="entry name" value="Histidine kinase-like ATPase, C-terminal domain"/>
    <property type="match status" value="1"/>
</dbReference>
<dbReference type="InterPro" id="IPR011006">
    <property type="entry name" value="CheY-like_superfamily"/>
</dbReference>
<evidence type="ECO:0000256" key="2">
    <source>
        <dbReference type="ARBA" id="ARBA00004651"/>
    </source>
</evidence>
<feature type="compositionally biased region" description="Basic and acidic residues" evidence="14">
    <location>
        <begin position="999"/>
        <end position="1008"/>
    </location>
</feature>
<dbReference type="InterPro" id="IPR008207">
    <property type="entry name" value="Sig_transdc_His_kin_Hpt_dom"/>
</dbReference>
<dbReference type="SMART" id="SM00448">
    <property type="entry name" value="REC"/>
    <property type="match status" value="1"/>
</dbReference>
<keyword evidence="7" id="KW-0547">Nucleotide-binding</keyword>
<reference evidence="19 20" key="1">
    <citation type="submission" date="2016-06" db="EMBL/GenBank/DDBJ databases">
        <title>Draft genome of Moraxella nonliquefaciens CCUG 60284.</title>
        <authorList>
            <person name="Salva-Serra F."/>
            <person name="Engstrom-Jakobsson H."/>
            <person name="Thorell K."/>
            <person name="Gonzales-Siles L."/>
            <person name="Karlsson R."/>
            <person name="Boulund F."/>
            <person name="Engstrand L."/>
            <person name="Kristiansson E."/>
            <person name="Moore E."/>
        </authorList>
    </citation>
    <scope>NUCLEOTIDE SEQUENCE [LARGE SCALE GENOMIC DNA]</scope>
    <source>
        <strain evidence="19 20">CCUG 60284</strain>
    </source>
</reference>
<proteinExistence type="predicted"/>
<evidence type="ECO:0000256" key="14">
    <source>
        <dbReference type="SAM" id="MobiDB-lite"/>
    </source>
</evidence>
<dbReference type="InterPro" id="IPR004358">
    <property type="entry name" value="Sig_transdc_His_kin-like_C"/>
</dbReference>
<feature type="domain" description="HPt" evidence="18">
    <location>
        <begin position="881"/>
        <end position="978"/>
    </location>
</feature>
<feature type="region of interest" description="Disordered" evidence="14">
    <location>
        <begin position="828"/>
        <end position="860"/>
    </location>
</feature>
<evidence type="ECO:0000259" key="18">
    <source>
        <dbReference type="PROSITE" id="PS50894"/>
    </source>
</evidence>
<dbReference type="EMBL" id="LZDN01000040">
    <property type="protein sequence ID" value="OBX48844.1"/>
    <property type="molecule type" value="Genomic_DNA"/>
</dbReference>
<dbReference type="GO" id="GO:0005886">
    <property type="term" value="C:plasma membrane"/>
    <property type="evidence" value="ECO:0007669"/>
    <property type="project" value="UniProtKB-SubCell"/>
</dbReference>
<dbReference type="InterPro" id="IPR001789">
    <property type="entry name" value="Sig_transdc_resp-reg_receiver"/>
</dbReference>
<dbReference type="PROSITE" id="PS50109">
    <property type="entry name" value="HIS_KIN"/>
    <property type="match status" value="1"/>
</dbReference>
<evidence type="ECO:0000256" key="10">
    <source>
        <dbReference type="ARBA" id="ARBA00023012"/>
    </source>
</evidence>
<dbReference type="InterPro" id="IPR005467">
    <property type="entry name" value="His_kinase_dom"/>
</dbReference>
<evidence type="ECO:0000259" key="16">
    <source>
        <dbReference type="PROSITE" id="PS50109"/>
    </source>
</evidence>
<feature type="region of interest" description="Disordered" evidence="14">
    <location>
        <begin position="985"/>
        <end position="1008"/>
    </location>
</feature>
<evidence type="ECO:0000256" key="4">
    <source>
        <dbReference type="ARBA" id="ARBA00022475"/>
    </source>
</evidence>
<dbReference type="Gene3D" id="3.40.50.2300">
    <property type="match status" value="1"/>
</dbReference>
<dbReference type="Proteomes" id="UP000092671">
    <property type="component" value="Unassembled WGS sequence"/>
</dbReference>
<keyword evidence="6 15" id="KW-0812">Transmembrane</keyword>
<gene>
    <name evidence="19" type="ORF">A9Z60_04160</name>
</gene>
<keyword evidence="5 13" id="KW-0597">Phosphoprotein</keyword>
<dbReference type="EC" id="2.7.13.3" evidence="3"/>
<dbReference type="InterPro" id="IPR003661">
    <property type="entry name" value="HisK_dim/P_dom"/>
</dbReference>
<protein>
    <recommendedName>
        <fullName evidence="3">histidine kinase</fullName>
        <ecNumber evidence="3">2.7.13.3</ecNumber>
    </recommendedName>
</protein>
<dbReference type="PROSITE" id="PS50894">
    <property type="entry name" value="HPT"/>
    <property type="match status" value="1"/>
</dbReference>
<keyword evidence="10" id="KW-0902">Two-component regulatory system</keyword>
<dbReference type="Pfam" id="PF00072">
    <property type="entry name" value="Response_reg"/>
    <property type="match status" value="1"/>
</dbReference>
<dbReference type="Pfam" id="PF02518">
    <property type="entry name" value="HATPase_c"/>
    <property type="match status" value="1"/>
</dbReference>
<dbReference type="FunFam" id="3.30.565.10:FF:000010">
    <property type="entry name" value="Sensor histidine kinase RcsC"/>
    <property type="match status" value="1"/>
</dbReference>
<dbReference type="Gene3D" id="1.10.287.130">
    <property type="match status" value="1"/>
</dbReference>
<name>A0A1B8PI17_MORNO</name>
<dbReference type="SMART" id="SM00388">
    <property type="entry name" value="HisKA"/>
    <property type="match status" value="1"/>
</dbReference>
<dbReference type="GO" id="GO:0000155">
    <property type="term" value="F:phosphorelay sensor kinase activity"/>
    <property type="evidence" value="ECO:0007669"/>
    <property type="project" value="InterPro"/>
</dbReference>
<dbReference type="SUPFAM" id="SSF47384">
    <property type="entry name" value="Homodimeric domain of signal transducing histidine kinase"/>
    <property type="match status" value="1"/>
</dbReference>
<evidence type="ECO:0000256" key="6">
    <source>
        <dbReference type="ARBA" id="ARBA00022692"/>
    </source>
</evidence>
<dbReference type="CDD" id="cd17546">
    <property type="entry name" value="REC_hyHK_CKI1_RcsC-like"/>
    <property type="match status" value="1"/>
</dbReference>
<evidence type="ECO:0000256" key="9">
    <source>
        <dbReference type="ARBA" id="ARBA00022989"/>
    </source>
</evidence>
<dbReference type="Pfam" id="PF01627">
    <property type="entry name" value="Hpt"/>
    <property type="match status" value="1"/>
</dbReference>
<dbReference type="InterPro" id="IPR003594">
    <property type="entry name" value="HATPase_dom"/>
</dbReference>
<evidence type="ECO:0000256" key="1">
    <source>
        <dbReference type="ARBA" id="ARBA00000085"/>
    </source>
</evidence>
<evidence type="ECO:0000313" key="20">
    <source>
        <dbReference type="Proteomes" id="UP000092671"/>
    </source>
</evidence>
<keyword evidence="19" id="KW-0808">Transferase</keyword>
<evidence type="ECO:0000256" key="12">
    <source>
        <dbReference type="PROSITE-ProRule" id="PRU00110"/>
    </source>
</evidence>
<keyword evidence="9 15" id="KW-1133">Transmembrane helix</keyword>
<dbReference type="CDD" id="cd16922">
    <property type="entry name" value="HATPase_EvgS-ArcB-TorS-like"/>
    <property type="match status" value="1"/>
</dbReference>
<evidence type="ECO:0000256" key="7">
    <source>
        <dbReference type="ARBA" id="ARBA00022741"/>
    </source>
</evidence>
<evidence type="ECO:0000256" key="13">
    <source>
        <dbReference type="PROSITE-ProRule" id="PRU00169"/>
    </source>
</evidence>
<comment type="subcellular location">
    <subcellularLocation>
        <location evidence="2">Cell membrane</location>
        <topology evidence="2">Multi-pass membrane protein</topology>
    </subcellularLocation>
</comment>
<feature type="transmembrane region" description="Helical" evidence="15">
    <location>
        <begin position="12"/>
        <end position="35"/>
    </location>
</feature>
<dbReference type="SUPFAM" id="SSF52172">
    <property type="entry name" value="CheY-like"/>
    <property type="match status" value="1"/>
</dbReference>
<feature type="modified residue" description="4-aspartylphosphate" evidence="13">
    <location>
        <position position="730"/>
    </location>
</feature>
<evidence type="ECO:0000256" key="8">
    <source>
        <dbReference type="ARBA" id="ARBA00022840"/>
    </source>
</evidence>
<dbReference type="PANTHER" id="PTHR45339">
    <property type="entry name" value="HYBRID SIGNAL TRANSDUCTION HISTIDINE KINASE J"/>
    <property type="match status" value="1"/>
</dbReference>
<feature type="domain" description="Histidine kinase" evidence="16">
    <location>
        <begin position="294"/>
        <end position="519"/>
    </location>
</feature>
<feature type="transmembrane region" description="Helical" evidence="15">
    <location>
        <begin position="171"/>
        <end position="193"/>
    </location>
</feature>
<evidence type="ECO:0000259" key="17">
    <source>
        <dbReference type="PROSITE" id="PS50110"/>
    </source>
</evidence>
<evidence type="ECO:0000256" key="15">
    <source>
        <dbReference type="SAM" id="Phobius"/>
    </source>
</evidence>
<evidence type="ECO:0000256" key="11">
    <source>
        <dbReference type="ARBA" id="ARBA00023136"/>
    </source>
</evidence>
<dbReference type="OrthoDB" id="9797243at2"/>
<evidence type="ECO:0000256" key="5">
    <source>
        <dbReference type="ARBA" id="ARBA00022553"/>
    </source>
</evidence>
<dbReference type="Gene3D" id="1.20.120.160">
    <property type="entry name" value="HPT domain"/>
    <property type="match status" value="1"/>
</dbReference>
<feature type="modified residue" description="Phosphohistidine" evidence="12">
    <location>
        <position position="920"/>
    </location>
</feature>
<dbReference type="CDD" id="cd00082">
    <property type="entry name" value="HisKA"/>
    <property type="match status" value="1"/>
</dbReference>
<dbReference type="RefSeq" id="WP_066893856.1">
    <property type="nucleotide sequence ID" value="NZ_LZDN01000040.1"/>
</dbReference>
<feature type="domain" description="Response regulatory" evidence="17">
    <location>
        <begin position="676"/>
        <end position="800"/>
    </location>
</feature>
<dbReference type="InterPro" id="IPR036890">
    <property type="entry name" value="HATPase_C_sf"/>
</dbReference>
<dbReference type="GO" id="GO:0005524">
    <property type="term" value="F:ATP binding"/>
    <property type="evidence" value="ECO:0007669"/>
    <property type="project" value="UniProtKB-KW"/>
</dbReference>
<comment type="caution">
    <text evidence="19">The sequence shown here is derived from an EMBL/GenBank/DDBJ whole genome shotgun (WGS) entry which is preliminary data.</text>
</comment>
<dbReference type="SUPFAM" id="SSF47226">
    <property type="entry name" value="Histidine-containing phosphotransfer domain, HPT domain"/>
    <property type="match status" value="1"/>
</dbReference>
<dbReference type="Pfam" id="PF00512">
    <property type="entry name" value="HisKA"/>
    <property type="match status" value="1"/>
</dbReference>
<dbReference type="PROSITE" id="PS50110">
    <property type="entry name" value="RESPONSE_REGULATORY"/>
    <property type="match status" value="1"/>
</dbReference>
<dbReference type="InterPro" id="IPR036097">
    <property type="entry name" value="HisK_dim/P_sf"/>
</dbReference>
<dbReference type="SUPFAM" id="SSF55874">
    <property type="entry name" value="ATPase domain of HSP90 chaperone/DNA topoisomerase II/histidine kinase"/>
    <property type="match status" value="1"/>
</dbReference>
<dbReference type="PANTHER" id="PTHR45339:SF1">
    <property type="entry name" value="HYBRID SIGNAL TRANSDUCTION HISTIDINE KINASE J"/>
    <property type="match status" value="1"/>
</dbReference>
<keyword evidence="4" id="KW-1003">Cell membrane</keyword>
<comment type="catalytic activity">
    <reaction evidence="1">
        <text>ATP + protein L-histidine = ADP + protein N-phospho-L-histidine.</text>
        <dbReference type="EC" id="2.7.13.3"/>
    </reaction>
</comment>
<dbReference type="InterPro" id="IPR036641">
    <property type="entry name" value="HPT_dom_sf"/>
</dbReference>
<keyword evidence="19" id="KW-0418">Kinase</keyword>
<keyword evidence="8" id="KW-0067">ATP-binding</keyword>
<evidence type="ECO:0000256" key="3">
    <source>
        <dbReference type="ARBA" id="ARBA00012438"/>
    </source>
</evidence>
<sequence length="1008" mass="112489">MKKTLFNLRSAYGQLLILVFLPIVILAMVGGVLVFREVRQALLSEQDALARTALLGYEMNLTHHFANTGSPTPTLSVFDESFHQISPQQVRRMAIFDGDYHLLASHGGYDNDTLFASDDLLRVMHKNQGNFERHKSTYGTSYGKQMMFYGMPYYVVVEMDDEPLTITGYRVVLALAITGLTTLLLLLLILNIYSKRWIAPIYEMRLFLQKLNSSNIDKPIKTNADGEFSLLQRDFVQAMRRLSSSFNELKTHANETEQDLQHALDEMEMQAISIRKARDLAVSSSHAKSAFLANISHELRTPLNSIDGFINLLARHDGLGAKQNLYVQTIKKSSAHLLALVNDVLDFSKLEANKLVLDSHRFDLYAAIYDVVDMLSPMALEKHLRLSVLFYNDVPNRVTGDSLRVKQILTNLVGNAIKFTDTGSVVVRVELSDDNDGYLHISVEDTGKGVSDDDKVSLFKSFSQGDLSVTRRYGGTGLGLVISKQLTELMGGVIGFYDNNSQNIAKTGATFWFEMPINLGGEFKETYHDTDADDALYDLAKLSPTKILVWINHTPAIHVLKATLAGSDMDVHFAIGFADLLEQLDKVGHGFDWVIVDYFGQDASLDDVGAILRQIRSRYQGKLSAYGYQVGMDNALLEKYQTHALYEPMDKRQLIAMLANDKSVQDAPISKFLGYRVLAVDDHLPNLLVLEALLGELDVTVITAHNGFDAIETMTHAISMGERIDLIFMDIQMPKMSGLEASIQIRKIEESHNHPPTPIIALTAHGLSDEKERLVMAGLSDYVGKPIGHEQLVQTLSRWLGQSGRPMLAPTDDESDFINTLHQDMGKIKDHDINDGTNKADENESNPKQDKHPPKIDNNDKAKSILADIDWADALTRSANKDDLAKTLLLLLIESSESEKLALERAWANRDRVALADITHKLVGGSRYTGVPRLRAMAEDFEQKCRANLDDTSAGQFISIRPSYRSLIDALESLENIDIEDFLTNQTMTHPPKTHLNKGGHDGKDALP</sequence>
<dbReference type="PRINTS" id="PR00344">
    <property type="entry name" value="BCTRLSENSOR"/>
</dbReference>
<accession>A0A1B8PI17</accession>
<dbReference type="AlphaFoldDB" id="A0A1B8PI17"/>
<organism evidence="19 20">
    <name type="scientific">Moraxella nonliquefaciens</name>
    <dbReference type="NCBI Taxonomy" id="478"/>
    <lineage>
        <taxon>Bacteria</taxon>
        <taxon>Pseudomonadati</taxon>
        <taxon>Pseudomonadota</taxon>
        <taxon>Gammaproteobacteria</taxon>
        <taxon>Moraxellales</taxon>
        <taxon>Moraxellaceae</taxon>
        <taxon>Moraxella</taxon>
    </lineage>
</organism>
<keyword evidence="11 15" id="KW-0472">Membrane</keyword>